<comment type="caution">
    <text evidence="15">The sequence shown here is derived from an EMBL/GenBank/DDBJ whole genome shotgun (WGS) entry which is preliminary data.</text>
</comment>
<organism evidence="15 16">
    <name type="scientific">Rhododendron simsii</name>
    <name type="common">Sims's rhododendron</name>
    <dbReference type="NCBI Taxonomy" id="118357"/>
    <lineage>
        <taxon>Eukaryota</taxon>
        <taxon>Viridiplantae</taxon>
        <taxon>Streptophyta</taxon>
        <taxon>Embryophyta</taxon>
        <taxon>Tracheophyta</taxon>
        <taxon>Spermatophyta</taxon>
        <taxon>Magnoliopsida</taxon>
        <taxon>eudicotyledons</taxon>
        <taxon>Gunneridae</taxon>
        <taxon>Pentapetalae</taxon>
        <taxon>asterids</taxon>
        <taxon>Ericales</taxon>
        <taxon>Ericaceae</taxon>
        <taxon>Ericoideae</taxon>
        <taxon>Rhodoreae</taxon>
        <taxon>Rhododendron</taxon>
    </lineage>
</organism>
<dbReference type="GO" id="GO:0006952">
    <property type="term" value="P:defense response"/>
    <property type="evidence" value="ECO:0007669"/>
    <property type="project" value="UniProtKB-ARBA"/>
</dbReference>
<accession>A0A834H971</accession>
<dbReference type="EMBL" id="WJXA01000005">
    <property type="protein sequence ID" value="KAF7143873.1"/>
    <property type="molecule type" value="Genomic_DNA"/>
</dbReference>
<keyword evidence="9 12" id="KW-0472">Membrane</keyword>
<feature type="domain" description="Leucine-rich repeat-containing N-terminal plant-type" evidence="14">
    <location>
        <begin position="45"/>
        <end position="87"/>
    </location>
</feature>
<evidence type="ECO:0000256" key="4">
    <source>
        <dbReference type="ARBA" id="ARBA00022614"/>
    </source>
</evidence>
<evidence type="ECO:0000259" key="14">
    <source>
        <dbReference type="Pfam" id="PF08263"/>
    </source>
</evidence>
<evidence type="ECO:0000256" key="1">
    <source>
        <dbReference type="ARBA" id="ARBA00004251"/>
    </source>
</evidence>
<keyword evidence="3" id="KW-1003">Cell membrane</keyword>
<dbReference type="PANTHER" id="PTHR48063">
    <property type="entry name" value="LRR RECEPTOR-LIKE KINASE"/>
    <property type="match status" value="1"/>
</dbReference>
<dbReference type="InterPro" id="IPR001611">
    <property type="entry name" value="Leu-rich_rpt"/>
</dbReference>
<dbReference type="FunFam" id="3.80.10.10:FF:000095">
    <property type="entry name" value="LRR receptor-like serine/threonine-protein kinase GSO1"/>
    <property type="match status" value="1"/>
</dbReference>
<keyword evidence="7" id="KW-0677">Repeat</keyword>
<feature type="transmembrane region" description="Helical" evidence="12">
    <location>
        <begin position="928"/>
        <end position="949"/>
    </location>
</feature>
<reference evidence="15" key="1">
    <citation type="submission" date="2019-11" db="EMBL/GenBank/DDBJ databases">
        <authorList>
            <person name="Liu Y."/>
            <person name="Hou J."/>
            <person name="Li T.-Q."/>
            <person name="Guan C.-H."/>
            <person name="Wu X."/>
            <person name="Wu H.-Z."/>
            <person name="Ling F."/>
            <person name="Zhang R."/>
            <person name="Shi X.-G."/>
            <person name="Ren J.-P."/>
            <person name="Chen E.-F."/>
            <person name="Sun J.-M."/>
        </authorList>
    </citation>
    <scope>NUCLEOTIDE SEQUENCE</scope>
    <source>
        <strain evidence="15">Adult_tree_wgs_1</strain>
        <tissue evidence="15">Leaves</tissue>
    </source>
</reference>
<dbReference type="FunFam" id="3.80.10.10:FF:000213">
    <property type="entry name" value="Tyrosine-sulfated glycopeptide receptor 1"/>
    <property type="match status" value="1"/>
</dbReference>
<dbReference type="SUPFAM" id="SSF52058">
    <property type="entry name" value="L domain-like"/>
    <property type="match status" value="2"/>
</dbReference>
<sequence>MTTMGKSSIQLLHVFLLVVLAYLNPTLALSSSGNRDAKTIRCIEKERQALLKFKEALIDDYGSLSSWGTTNEEDGNDCCKWEGVHCSNHINTTTSHVTMLDLHDNALGGKISPSLLELHHLRYLDLSFNDALYGPIPQQFSNLTNLRHLDLRNNSMLNSENLEWLSHLSLLSHLDLSWVHLSKATSWVQSICNLPLLKELHLSHCALPDITHSSSIRPNSSVSLSIVDLSSNGLSSSIYNWLFNFSSSLAYIDLGGNELKGSIPDAFGDMVSLTNLSLSWTQLEGGLPESFVNLSHLQSLDLSENDLTEELQEFLEKLSGATNSLECLVLYVNRLKGPLPDFTRFSVLRELNLGYNLLSGSFPKNIGNLPSLFSLFLSWNQITGSLPDLSVFPSLRILDLRNNLLNGTIDRGIGQLHELVYLCCGFNSLKGTISEAHFSNLSSLQYLDFSYNALTFNFSSVWVPTFQLRVIMLSSCKLGPRFPEWLRTQKNFSVLYISSVGIVGNIPSWFWDLSPRLDSLNLSHNQINGSLPDLSLKFHGSGIDLCNNLLTGPIPLVPLNASFLNLSKNMFGGLLSFLCAIAGEFHMIFLDLSNNQLSGELPYCLSHFKRLSIISLANNNLSGEIPSSIGSLSRIQILNMRSNNLSGELPFSLKRCTELRIIDLRGNKFTGIVPAWLGTHLTNLKVLILRSNEFNGSIPQQTCHLNCIQVLDLSQNNLSGNIPPCFFNFTTLVESKNSDDTTSFEYTLPFADFANDDMANDGTYEANAVLQWKGQDREYDKNLGLQKIIDLSSNRLSGNIPEQVWSLAGLHSLNLSINNLTGKITQEISRMEMLESLDLSANRLSGEIPRSIAHLNYLSVLNLSSNNLSGKIPFGTQLQSFNASTYAGNPNLCGLPLPNKCLGDLPITPQPKDKSIQEDEDRSITQGFYFSMGLGFFFGFWGVFGTILFNSRSQHAFFKFPNHITDWIFVTTTLNWARLQRML</sequence>
<evidence type="ECO:0000313" key="15">
    <source>
        <dbReference type="EMBL" id="KAF7143873.1"/>
    </source>
</evidence>
<evidence type="ECO:0000256" key="6">
    <source>
        <dbReference type="ARBA" id="ARBA00022729"/>
    </source>
</evidence>
<keyword evidence="4" id="KW-0433">Leucine-rich repeat</keyword>
<dbReference type="PROSITE" id="PS51450">
    <property type="entry name" value="LRR"/>
    <property type="match status" value="2"/>
</dbReference>
<evidence type="ECO:0000256" key="8">
    <source>
        <dbReference type="ARBA" id="ARBA00022989"/>
    </source>
</evidence>
<keyword evidence="6 13" id="KW-0732">Signal</keyword>
<feature type="chain" id="PRO_5032774301" description="Leucine-rich repeat-containing N-terminal plant-type domain-containing protein" evidence="13">
    <location>
        <begin position="29"/>
        <end position="983"/>
    </location>
</feature>
<evidence type="ECO:0000256" key="12">
    <source>
        <dbReference type="SAM" id="Phobius"/>
    </source>
</evidence>
<dbReference type="InterPro" id="IPR032675">
    <property type="entry name" value="LRR_dom_sf"/>
</dbReference>
<feature type="signal peptide" evidence="13">
    <location>
        <begin position="1"/>
        <end position="28"/>
    </location>
</feature>
<dbReference type="Gene3D" id="3.80.10.10">
    <property type="entry name" value="Ribonuclease Inhibitor"/>
    <property type="match status" value="4"/>
</dbReference>
<dbReference type="FunFam" id="3.80.10.10:FF:001347">
    <property type="entry name" value="LRR receptor-like serine/threonine-protein kinase GSO2"/>
    <property type="match status" value="1"/>
</dbReference>
<evidence type="ECO:0000256" key="3">
    <source>
        <dbReference type="ARBA" id="ARBA00022475"/>
    </source>
</evidence>
<dbReference type="InterPro" id="IPR013210">
    <property type="entry name" value="LRR_N_plant-typ"/>
</dbReference>
<dbReference type="SMART" id="SM00369">
    <property type="entry name" value="LRR_TYP"/>
    <property type="match status" value="8"/>
</dbReference>
<evidence type="ECO:0000256" key="13">
    <source>
        <dbReference type="SAM" id="SignalP"/>
    </source>
</evidence>
<comment type="similarity">
    <text evidence="2">Belongs to the RLP family.</text>
</comment>
<comment type="subcellular location">
    <subcellularLocation>
        <location evidence="1">Cell membrane</location>
        <topology evidence="1">Single-pass type I membrane protein</topology>
    </subcellularLocation>
</comment>
<evidence type="ECO:0000256" key="11">
    <source>
        <dbReference type="ARBA" id="ARBA00023180"/>
    </source>
</evidence>
<dbReference type="InterPro" id="IPR003591">
    <property type="entry name" value="Leu-rich_rpt_typical-subtyp"/>
</dbReference>
<dbReference type="OrthoDB" id="8731593at2759"/>
<dbReference type="InterPro" id="IPR046956">
    <property type="entry name" value="RLP23-like"/>
</dbReference>
<keyword evidence="16" id="KW-1185">Reference proteome</keyword>
<keyword evidence="11" id="KW-0325">Glycoprotein</keyword>
<keyword evidence="5 12" id="KW-0812">Transmembrane</keyword>
<dbReference type="PANTHER" id="PTHR48063:SF101">
    <property type="entry name" value="LRR RECEPTOR-LIKE SERINE_THREONINE-PROTEIN KINASE FLS2"/>
    <property type="match status" value="1"/>
</dbReference>
<evidence type="ECO:0000313" key="16">
    <source>
        <dbReference type="Proteomes" id="UP000626092"/>
    </source>
</evidence>
<dbReference type="GO" id="GO:0051707">
    <property type="term" value="P:response to other organism"/>
    <property type="evidence" value="ECO:0007669"/>
    <property type="project" value="UniProtKB-ARBA"/>
</dbReference>
<proteinExistence type="inferred from homology"/>
<evidence type="ECO:0000256" key="2">
    <source>
        <dbReference type="ARBA" id="ARBA00009592"/>
    </source>
</evidence>
<dbReference type="AlphaFoldDB" id="A0A834H971"/>
<evidence type="ECO:0000256" key="7">
    <source>
        <dbReference type="ARBA" id="ARBA00022737"/>
    </source>
</evidence>
<evidence type="ECO:0000256" key="5">
    <source>
        <dbReference type="ARBA" id="ARBA00022692"/>
    </source>
</evidence>
<dbReference type="Proteomes" id="UP000626092">
    <property type="component" value="Unassembled WGS sequence"/>
</dbReference>
<dbReference type="Pfam" id="PF13855">
    <property type="entry name" value="LRR_8"/>
    <property type="match status" value="2"/>
</dbReference>
<evidence type="ECO:0000256" key="10">
    <source>
        <dbReference type="ARBA" id="ARBA00023170"/>
    </source>
</evidence>
<dbReference type="Pfam" id="PF08263">
    <property type="entry name" value="LRRNT_2"/>
    <property type="match status" value="1"/>
</dbReference>
<dbReference type="GO" id="GO:0005886">
    <property type="term" value="C:plasma membrane"/>
    <property type="evidence" value="ECO:0007669"/>
    <property type="project" value="UniProtKB-SubCell"/>
</dbReference>
<dbReference type="Pfam" id="PF00560">
    <property type="entry name" value="LRR_1"/>
    <property type="match status" value="10"/>
</dbReference>
<keyword evidence="10" id="KW-0675">Receptor</keyword>
<dbReference type="FunFam" id="3.80.10.10:FF:000129">
    <property type="entry name" value="Leucine-rich repeat receptor-like kinase"/>
    <property type="match status" value="1"/>
</dbReference>
<name>A0A834H971_RHOSS</name>
<dbReference type="SUPFAM" id="SSF52047">
    <property type="entry name" value="RNI-like"/>
    <property type="match status" value="1"/>
</dbReference>
<keyword evidence="8 12" id="KW-1133">Transmembrane helix</keyword>
<evidence type="ECO:0000256" key="9">
    <source>
        <dbReference type="ARBA" id="ARBA00023136"/>
    </source>
</evidence>
<protein>
    <recommendedName>
        <fullName evidence="14">Leucine-rich repeat-containing N-terminal plant-type domain-containing protein</fullName>
    </recommendedName>
</protein>
<gene>
    <name evidence="15" type="ORF">RHSIM_Rhsim05G0177600</name>
</gene>